<protein>
    <submittedName>
        <fullName evidence="1">Uncharacterized protein</fullName>
    </submittedName>
</protein>
<comment type="caution">
    <text evidence="1">The sequence shown here is derived from an EMBL/GenBank/DDBJ whole genome shotgun (WGS) entry which is preliminary data.</text>
</comment>
<proteinExistence type="predicted"/>
<accession>R9GUW2</accession>
<dbReference type="eggNOG" id="COG1305">
    <property type="taxonomic scope" value="Bacteria"/>
</dbReference>
<dbReference type="AlphaFoldDB" id="R9GUW2"/>
<dbReference type="Proteomes" id="UP000014174">
    <property type="component" value="Unassembled WGS sequence"/>
</dbReference>
<keyword evidence="2" id="KW-1185">Reference proteome</keyword>
<gene>
    <name evidence="1" type="ORF">ADIARSV_1505</name>
</gene>
<evidence type="ECO:0000313" key="2">
    <source>
        <dbReference type="Proteomes" id="UP000014174"/>
    </source>
</evidence>
<evidence type="ECO:0000313" key="1">
    <source>
        <dbReference type="EMBL" id="EOR95310.1"/>
    </source>
</evidence>
<name>R9GUW2_9SPHI</name>
<organism evidence="1 2">
    <name type="scientific">Arcticibacter svalbardensis MN12-7</name>
    <dbReference type="NCBI Taxonomy" id="1150600"/>
    <lineage>
        <taxon>Bacteria</taxon>
        <taxon>Pseudomonadati</taxon>
        <taxon>Bacteroidota</taxon>
        <taxon>Sphingobacteriia</taxon>
        <taxon>Sphingobacteriales</taxon>
        <taxon>Sphingobacteriaceae</taxon>
        <taxon>Arcticibacter</taxon>
    </lineage>
</organism>
<reference evidence="1 2" key="1">
    <citation type="journal article" date="2013" name="Genome Announc.">
        <title>Draft Genome Sequence of Arcticibacter svalbardensis Strain MN12-7T, a Member of the Family Sphingobacteriaceae Isolated from an Arctic Soil Sample.</title>
        <authorList>
            <person name="Shivaji S."/>
            <person name="Ara S."/>
            <person name="Prasad S."/>
            <person name="Manasa B.P."/>
            <person name="Begum Z."/>
            <person name="Singh A."/>
            <person name="Kumar Pinnaka A."/>
        </authorList>
    </citation>
    <scope>NUCLEOTIDE SEQUENCE [LARGE SCALE GENOMIC DNA]</scope>
    <source>
        <strain evidence="1 2">MN12-7</strain>
    </source>
</reference>
<dbReference type="EMBL" id="AQPN01000057">
    <property type="protein sequence ID" value="EOR95310.1"/>
    <property type="molecule type" value="Genomic_DNA"/>
</dbReference>
<dbReference type="STRING" id="1150600.ADIARSV_1505"/>
<sequence>MVPALRVNPIGHEWNTLLLKSGIYPIEPFWKRDGLRSLKAIYMRQVIHPDLGPIDMPKVYRKTFRRHGNELLTHTVSTGKEIVSFFKNPNLIDVTQEYFNTFQIHTPIIKTIKKLKYAYVCVLGGKEVPLLSFQNSGRQKG</sequence>